<evidence type="ECO:0000313" key="2">
    <source>
        <dbReference type="EMBL" id="CAK0862697.1"/>
    </source>
</evidence>
<keyword evidence="3" id="KW-1185">Reference proteome</keyword>
<feature type="compositionally biased region" description="Low complexity" evidence="1">
    <location>
        <begin position="12"/>
        <end position="22"/>
    </location>
</feature>
<gene>
    <name evidence="2" type="ORF">PCOR1329_LOCUS51040</name>
</gene>
<feature type="non-terminal residue" evidence="2">
    <location>
        <position position="199"/>
    </location>
</feature>
<evidence type="ECO:0000256" key="1">
    <source>
        <dbReference type="SAM" id="MobiDB-lite"/>
    </source>
</evidence>
<feature type="region of interest" description="Disordered" evidence="1">
    <location>
        <begin position="1"/>
        <end position="105"/>
    </location>
</feature>
<feature type="compositionally biased region" description="Basic residues" evidence="1">
    <location>
        <begin position="28"/>
        <end position="40"/>
    </location>
</feature>
<dbReference type="Proteomes" id="UP001189429">
    <property type="component" value="Unassembled WGS sequence"/>
</dbReference>
<protein>
    <recommendedName>
        <fullName evidence="4">Solute carrier family 40 protein</fullName>
    </recommendedName>
</protein>
<name>A0ABN9URQ0_9DINO</name>
<feature type="compositionally biased region" description="Basic and acidic residues" evidence="1">
    <location>
        <begin position="83"/>
        <end position="98"/>
    </location>
</feature>
<reference evidence="2" key="1">
    <citation type="submission" date="2023-10" db="EMBL/GenBank/DDBJ databases">
        <authorList>
            <person name="Chen Y."/>
            <person name="Shah S."/>
            <person name="Dougan E. K."/>
            <person name="Thang M."/>
            <person name="Chan C."/>
        </authorList>
    </citation>
    <scope>NUCLEOTIDE SEQUENCE [LARGE SCALE GENOMIC DNA]</scope>
</reference>
<accession>A0ABN9URQ0</accession>
<feature type="compositionally biased region" description="Polar residues" evidence="1">
    <location>
        <begin position="55"/>
        <end position="68"/>
    </location>
</feature>
<evidence type="ECO:0000313" key="3">
    <source>
        <dbReference type="Proteomes" id="UP001189429"/>
    </source>
</evidence>
<evidence type="ECO:0008006" key="4">
    <source>
        <dbReference type="Google" id="ProtNLM"/>
    </source>
</evidence>
<sequence length="199" mass="20995">MHHRRRRHAGEASRGAVASASGGERGRGGLRAKQRTRRAPRPPQELRARDVSEAQARNQDSTRSSSSPAHMEEDDEEAGLIWTRDKGSDDGLDSKDNAAPRQAQASDGWIKWAAAATLLVQNSGTNLIMPLAQMTEWNSQSGVINQELGKLVVSAAALVWGGGLPNLAAAARPTPEALKTAVPALCGGLCAGRRAPVGP</sequence>
<dbReference type="EMBL" id="CAUYUJ010016185">
    <property type="protein sequence ID" value="CAK0862697.1"/>
    <property type="molecule type" value="Genomic_DNA"/>
</dbReference>
<organism evidence="2 3">
    <name type="scientific">Prorocentrum cordatum</name>
    <dbReference type="NCBI Taxonomy" id="2364126"/>
    <lineage>
        <taxon>Eukaryota</taxon>
        <taxon>Sar</taxon>
        <taxon>Alveolata</taxon>
        <taxon>Dinophyceae</taxon>
        <taxon>Prorocentrales</taxon>
        <taxon>Prorocentraceae</taxon>
        <taxon>Prorocentrum</taxon>
    </lineage>
</organism>
<proteinExistence type="predicted"/>
<comment type="caution">
    <text evidence="2">The sequence shown here is derived from an EMBL/GenBank/DDBJ whole genome shotgun (WGS) entry which is preliminary data.</text>
</comment>